<reference evidence="7" key="1">
    <citation type="submission" date="2022-11" db="UniProtKB">
        <authorList>
            <consortium name="EnsemblMetazoa"/>
        </authorList>
    </citation>
    <scope>IDENTIFICATION</scope>
</reference>
<dbReference type="InterPro" id="IPR050373">
    <property type="entry name" value="Fibrinogen_C-term_domain"/>
</dbReference>
<dbReference type="OrthoDB" id="5963459at2759"/>
<dbReference type="AlphaFoldDB" id="A0A913XI64"/>
<evidence type="ECO:0000256" key="3">
    <source>
        <dbReference type="ARBA" id="ARBA00023157"/>
    </source>
</evidence>
<accession>A0A913XI64</accession>
<evidence type="ECO:0000256" key="2">
    <source>
        <dbReference type="ARBA" id="ARBA00022530"/>
    </source>
</evidence>
<keyword evidence="2" id="KW-0964">Secreted</keyword>
<dbReference type="Pfam" id="PF00147">
    <property type="entry name" value="Fibrinogen_C"/>
    <property type="match status" value="1"/>
</dbReference>
<dbReference type="OMA" id="KITWERC"/>
<dbReference type="InterPro" id="IPR020837">
    <property type="entry name" value="Fibrinogen_CS"/>
</dbReference>
<dbReference type="SMART" id="SM00186">
    <property type="entry name" value="FBG"/>
    <property type="match status" value="1"/>
</dbReference>
<dbReference type="InterPro" id="IPR036056">
    <property type="entry name" value="Fibrinogen-like_C"/>
</dbReference>
<organism evidence="7 8">
    <name type="scientific">Exaiptasia diaphana</name>
    <name type="common">Tropical sea anemone</name>
    <name type="synonym">Aiptasia pulchella</name>
    <dbReference type="NCBI Taxonomy" id="2652724"/>
    <lineage>
        <taxon>Eukaryota</taxon>
        <taxon>Metazoa</taxon>
        <taxon>Cnidaria</taxon>
        <taxon>Anthozoa</taxon>
        <taxon>Hexacorallia</taxon>
        <taxon>Actiniaria</taxon>
        <taxon>Aiptasiidae</taxon>
        <taxon>Exaiptasia</taxon>
    </lineage>
</organism>
<dbReference type="InterPro" id="IPR013783">
    <property type="entry name" value="Ig-like_fold"/>
</dbReference>
<evidence type="ECO:0000256" key="4">
    <source>
        <dbReference type="SAM" id="MobiDB-lite"/>
    </source>
</evidence>
<dbReference type="InterPro" id="IPR036179">
    <property type="entry name" value="Ig-like_dom_sf"/>
</dbReference>
<dbReference type="CDD" id="cd00087">
    <property type="entry name" value="FReD"/>
    <property type="match status" value="1"/>
</dbReference>
<dbReference type="InterPro" id="IPR003599">
    <property type="entry name" value="Ig_sub"/>
</dbReference>
<dbReference type="SMART" id="SM00408">
    <property type="entry name" value="IGc2"/>
    <property type="match status" value="3"/>
</dbReference>
<feature type="region of interest" description="Disordered" evidence="4">
    <location>
        <begin position="120"/>
        <end position="151"/>
    </location>
</feature>
<dbReference type="FunFam" id="3.90.215.10:FF:000001">
    <property type="entry name" value="Tenascin isoform 1"/>
    <property type="match status" value="1"/>
</dbReference>
<dbReference type="PROSITE" id="PS00514">
    <property type="entry name" value="FIBRINOGEN_C_1"/>
    <property type="match status" value="1"/>
</dbReference>
<dbReference type="KEGG" id="epa:110243003"/>
<feature type="domain" description="Ig-like" evidence="5">
    <location>
        <begin position="168"/>
        <end position="250"/>
    </location>
</feature>
<dbReference type="PROSITE" id="PS51406">
    <property type="entry name" value="FIBRINOGEN_C_2"/>
    <property type="match status" value="1"/>
</dbReference>
<dbReference type="CDD" id="cd00096">
    <property type="entry name" value="Ig"/>
    <property type="match status" value="1"/>
</dbReference>
<dbReference type="InterPro" id="IPR003598">
    <property type="entry name" value="Ig_sub2"/>
</dbReference>
<protein>
    <submittedName>
        <fullName evidence="7">Uncharacterized protein</fullName>
    </submittedName>
</protein>
<dbReference type="InterPro" id="IPR014716">
    <property type="entry name" value="Fibrinogen_a/b/g_C_1"/>
</dbReference>
<dbReference type="GeneID" id="110243003"/>
<dbReference type="SUPFAM" id="SSF48726">
    <property type="entry name" value="Immunoglobulin"/>
    <property type="match status" value="3"/>
</dbReference>
<dbReference type="EnsemblMetazoa" id="XM_021049053.2">
    <property type="protein sequence ID" value="XP_020904712.2"/>
    <property type="gene ID" value="LOC110243003"/>
</dbReference>
<dbReference type="PANTHER" id="PTHR19143:SF444">
    <property type="entry name" value="PROTEIN SCABROUS"/>
    <property type="match status" value="1"/>
</dbReference>
<feature type="domain" description="Ig-like" evidence="5">
    <location>
        <begin position="346"/>
        <end position="434"/>
    </location>
</feature>
<dbReference type="PANTHER" id="PTHR19143">
    <property type="entry name" value="FIBRINOGEN/TENASCIN/ANGIOPOEITIN"/>
    <property type="match status" value="1"/>
</dbReference>
<evidence type="ECO:0000259" key="5">
    <source>
        <dbReference type="PROSITE" id="PS50835"/>
    </source>
</evidence>
<comment type="subcellular location">
    <subcellularLocation>
        <location evidence="1">Secreted</location>
        <location evidence="1">Extracellular space</location>
        <location evidence="1">Extracellular matrix</location>
    </subcellularLocation>
</comment>
<proteinExistence type="predicted"/>
<keyword evidence="2" id="KW-0272">Extracellular matrix</keyword>
<dbReference type="Pfam" id="PF13927">
    <property type="entry name" value="Ig_3"/>
    <property type="match status" value="3"/>
</dbReference>
<dbReference type="SUPFAM" id="SSF56496">
    <property type="entry name" value="Fibrinogen C-terminal domain-like"/>
    <property type="match status" value="1"/>
</dbReference>
<feature type="domain" description="Fibrinogen C-terminal" evidence="6">
    <location>
        <begin position="428"/>
        <end position="644"/>
    </location>
</feature>
<dbReference type="PROSITE" id="PS50835">
    <property type="entry name" value="IG_LIKE"/>
    <property type="match status" value="3"/>
</dbReference>
<dbReference type="GO" id="GO:0005615">
    <property type="term" value="C:extracellular space"/>
    <property type="evidence" value="ECO:0007669"/>
    <property type="project" value="TreeGrafter"/>
</dbReference>
<dbReference type="InterPro" id="IPR002181">
    <property type="entry name" value="Fibrinogen_a/b/g_C_dom"/>
</dbReference>
<sequence length="652" mass="72383">MGWMSDSSSRLVSAFIAFAVLCCVCVVLCAIGFVRLELRLKDQDVKILMLRKEIQKWKIHQSDENDETSYHSRRYVRDAPTTKNMCQQCVKPWIREEVASSVSYAVQAFCYPKGTKCIRGPRGPPGAPGPKGDKGQDGSVTDVQHYGNGGGDVANFPSEEAIGAINSPGIRVAPSSLTVNENSPATFTCASTVAGKATIIWDKVGGFKPGDRLFEIKNGKLKITNVRVDDAGEYMCTVESPAGLSRAVVNLKVRSVPKIIITKGPTYASKGENVTLPRCRATGFPTPVVSWRKVFDKMPQGRTVTSDETISIIKVKLYDSGIYLCTAKNSLGIDRKITHLVVLVKPKFIVKPPRKVKRFAGSPLVVRCSAKANPPAVISWERCEGGPLHKRFIAKGDSITTKHLRITDSGMYACVATSTPLITRAPFEIKVKIAEDCSTLYASGVREDGIYKINPDNKGYFDVFCDMTTDGGGWTVFQKRFDGSVNFFRGWKEYKSGFGKLSHEFWLGNGKLRRLISAIPRELRVDMEDWEGTTAYAKYGEFDIQDEKSNYKLTVGSYTGTGGDSLAYSNGMQFTTLDRDNDLSESDNCAVTSIGAWWYKSCHDSNLNGQFVQSERSRQGMVWYFWKNNESTIKKSQMKLRPKKNKQHKGLL</sequence>
<name>A0A913XI64_EXADI</name>
<keyword evidence="8" id="KW-1185">Reference proteome</keyword>
<dbReference type="Gene3D" id="3.90.215.10">
    <property type="entry name" value="Gamma Fibrinogen, chain A, domain 1"/>
    <property type="match status" value="1"/>
</dbReference>
<evidence type="ECO:0000259" key="6">
    <source>
        <dbReference type="PROSITE" id="PS51406"/>
    </source>
</evidence>
<feature type="domain" description="Ig-like" evidence="5">
    <location>
        <begin position="257"/>
        <end position="338"/>
    </location>
</feature>
<dbReference type="RefSeq" id="XP_020904712.2">
    <property type="nucleotide sequence ID" value="XM_021049053.2"/>
</dbReference>
<evidence type="ECO:0000313" key="8">
    <source>
        <dbReference type="Proteomes" id="UP000887567"/>
    </source>
</evidence>
<dbReference type="NCBIfam" id="NF040941">
    <property type="entry name" value="GGGWT_bact"/>
    <property type="match status" value="1"/>
</dbReference>
<dbReference type="SMART" id="SM00409">
    <property type="entry name" value="IG"/>
    <property type="match status" value="3"/>
</dbReference>
<evidence type="ECO:0000256" key="1">
    <source>
        <dbReference type="ARBA" id="ARBA00004498"/>
    </source>
</evidence>
<evidence type="ECO:0000313" key="7">
    <source>
        <dbReference type="EnsemblMetazoa" id="XP_020904712.2"/>
    </source>
</evidence>
<dbReference type="Proteomes" id="UP000887567">
    <property type="component" value="Unplaced"/>
</dbReference>
<keyword evidence="3" id="KW-1015">Disulfide bond</keyword>
<dbReference type="InterPro" id="IPR007110">
    <property type="entry name" value="Ig-like_dom"/>
</dbReference>
<dbReference type="Gene3D" id="2.60.40.10">
    <property type="entry name" value="Immunoglobulins"/>
    <property type="match status" value="3"/>
</dbReference>